<keyword evidence="2" id="KW-1185">Reference proteome</keyword>
<dbReference type="EMBL" id="JBHYPX010000050">
    <property type="protein sequence ID" value="MFE1354858.1"/>
    <property type="molecule type" value="Genomic_DNA"/>
</dbReference>
<sequence length="243" mass="24906">MDERRCAVHGRRRRGRQWWAAAVAVAVVLGGAGCSAGGRGAGPEALRDGLVTAERLPEGYGLFGGGADGTDVPVVEDPEEDGPEPLASMSCGELGLESFVTTHAPPLEVAAVGVAPARKGVRDADGEWYGWETLGRYPSGRAAEVVAELWRTARRCAVSADTSPDGSNRIGQFVTAEPFGTGLLLTVTTRAASTRESLTDRAAVLRDGDVLLVVQEFGGGEDTAGLSGLVAAAGAAYRAAAGG</sequence>
<name>A0ABW6GQS5_9ACTN</name>
<evidence type="ECO:0000313" key="2">
    <source>
        <dbReference type="Proteomes" id="UP001599542"/>
    </source>
</evidence>
<dbReference type="PROSITE" id="PS51257">
    <property type="entry name" value="PROKAR_LIPOPROTEIN"/>
    <property type="match status" value="1"/>
</dbReference>
<evidence type="ECO:0000313" key="1">
    <source>
        <dbReference type="EMBL" id="MFE1354858.1"/>
    </source>
</evidence>
<accession>A0ABW6GQS5</accession>
<proteinExistence type="predicted"/>
<evidence type="ECO:0008006" key="3">
    <source>
        <dbReference type="Google" id="ProtNLM"/>
    </source>
</evidence>
<reference evidence="1 2" key="1">
    <citation type="submission" date="2024-09" db="EMBL/GenBank/DDBJ databases">
        <title>The Natural Products Discovery Center: Release of the First 8490 Sequenced Strains for Exploring Actinobacteria Biosynthetic Diversity.</title>
        <authorList>
            <person name="Kalkreuter E."/>
            <person name="Kautsar S.A."/>
            <person name="Yang D."/>
            <person name="Bader C.D."/>
            <person name="Teijaro C.N."/>
            <person name="Fluegel L."/>
            <person name="Davis C.M."/>
            <person name="Simpson J.R."/>
            <person name="Lauterbach L."/>
            <person name="Steele A.D."/>
            <person name="Gui C."/>
            <person name="Meng S."/>
            <person name="Li G."/>
            <person name="Viehrig K."/>
            <person name="Ye F."/>
            <person name="Su P."/>
            <person name="Kiefer A.F."/>
            <person name="Nichols A."/>
            <person name="Cepeda A.J."/>
            <person name="Yan W."/>
            <person name="Fan B."/>
            <person name="Jiang Y."/>
            <person name="Adhikari A."/>
            <person name="Zheng C.-J."/>
            <person name="Schuster L."/>
            <person name="Cowan T.M."/>
            <person name="Smanski M.J."/>
            <person name="Chevrette M.G."/>
            <person name="De Carvalho L.P.S."/>
            <person name="Shen B."/>
        </authorList>
    </citation>
    <scope>NUCLEOTIDE SEQUENCE [LARGE SCALE GENOMIC DNA]</scope>
    <source>
        <strain evidence="1 2">NPDC058753</strain>
    </source>
</reference>
<dbReference type="RefSeq" id="WP_380328521.1">
    <property type="nucleotide sequence ID" value="NZ_JBHYPW010000049.1"/>
</dbReference>
<protein>
    <recommendedName>
        <fullName evidence="3">PknH-like extracellular domain-containing protein</fullName>
    </recommendedName>
</protein>
<gene>
    <name evidence="1" type="ORF">ACFW6T_23015</name>
</gene>
<dbReference type="Proteomes" id="UP001599542">
    <property type="component" value="Unassembled WGS sequence"/>
</dbReference>
<organism evidence="1 2">
    <name type="scientific">Kitasatospora phosalacinea</name>
    <dbReference type="NCBI Taxonomy" id="2065"/>
    <lineage>
        <taxon>Bacteria</taxon>
        <taxon>Bacillati</taxon>
        <taxon>Actinomycetota</taxon>
        <taxon>Actinomycetes</taxon>
        <taxon>Kitasatosporales</taxon>
        <taxon>Streptomycetaceae</taxon>
        <taxon>Kitasatospora</taxon>
    </lineage>
</organism>
<comment type="caution">
    <text evidence="1">The sequence shown here is derived from an EMBL/GenBank/DDBJ whole genome shotgun (WGS) entry which is preliminary data.</text>
</comment>